<evidence type="ECO:0000313" key="3">
    <source>
        <dbReference type="Proteomes" id="UP001197875"/>
    </source>
</evidence>
<dbReference type="Gene3D" id="3.30.160.250">
    <property type="match status" value="1"/>
</dbReference>
<dbReference type="InterPro" id="IPR031807">
    <property type="entry name" value="HicB-like"/>
</dbReference>
<dbReference type="InterPro" id="IPR035069">
    <property type="entry name" value="TTHA1013/TTHA0281-like"/>
</dbReference>
<organism evidence="2 3">
    <name type="scientific">Fusicatenibacter faecihominis</name>
    <dbReference type="NCBI Taxonomy" id="2881276"/>
    <lineage>
        <taxon>Bacteria</taxon>
        <taxon>Bacillati</taxon>
        <taxon>Bacillota</taxon>
        <taxon>Clostridia</taxon>
        <taxon>Lachnospirales</taxon>
        <taxon>Lachnospiraceae</taxon>
        <taxon>Fusicatenibacter</taxon>
    </lineage>
</organism>
<sequence>MKFVYPAVFHKSEKGGYEGYFPDLACCEAKGETLDEAVENANEAALDWINLELSEDEVNLPPVSEVSDLELKEGDIVRNIQVTIKFMEGWEE</sequence>
<dbReference type="Pfam" id="PF15919">
    <property type="entry name" value="HicB_lk_antitox"/>
    <property type="match status" value="1"/>
</dbReference>
<reference evidence="2 3" key="1">
    <citation type="submission" date="2021-10" db="EMBL/GenBank/DDBJ databases">
        <title>Anaerobic single-cell dispensing facilitates the cultivation of human gut bacteria.</title>
        <authorList>
            <person name="Afrizal A."/>
        </authorList>
    </citation>
    <scope>NUCLEOTIDE SEQUENCE [LARGE SCALE GENOMIC DNA]</scope>
    <source>
        <strain evidence="2 3">CLA-AA-H277</strain>
    </source>
</reference>
<feature type="domain" description="HicB-like antitoxin of toxin-antitoxin system" evidence="1">
    <location>
        <begin position="5"/>
        <end position="70"/>
    </location>
</feature>
<protein>
    <submittedName>
        <fullName evidence="2">Type II toxin-antitoxin system HicB family antitoxin</fullName>
    </submittedName>
</protein>
<dbReference type="AlphaFoldDB" id="A0AAE3DTQ1"/>
<proteinExistence type="predicted"/>
<keyword evidence="3" id="KW-1185">Reference proteome</keyword>
<dbReference type="Proteomes" id="UP001197875">
    <property type="component" value="Unassembled WGS sequence"/>
</dbReference>
<dbReference type="RefSeq" id="WP_178045649.1">
    <property type="nucleotide sequence ID" value="NZ_JAJEPR010000019.1"/>
</dbReference>
<accession>A0AAE3DTQ1</accession>
<dbReference type="SUPFAM" id="SSF143100">
    <property type="entry name" value="TTHA1013/TTHA0281-like"/>
    <property type="match status" value="1"/>
</dbReference>
<name>A0AAE3DTQ1_9FIRM</name>
<evidence type="ECO:0000313" key="2">
    <source>
        <dbReference type="EMBL" id="MCC2190396.1"/>
    </source>
</evidence>
<comment type="caution">
    <text evidence="2">The sequence shown here is derived from an EMBL/GenBank/DDBJ whole genome shotgun (WGS) entry which is preliminary data.</text>
</comment>
<dbReference type="EMBL" id="JAJEPR010000019">
    <property type="protein sequence ID" value="MCC2190396.1"/>
    <property type="molecule type" value="Genomic_DNA"/>
</dbReference>
<evidence type="ECO:0000259" key="1">
    <source>
        <dbReference type="Pfam" id="PF15919"/>
    </source>
</evidence>
<gene>
    <name evidence="2" type="ORF">LKD71_11355</name>
</gene>